<feature type="domain" description="Pyrroline-5-carboxylate reductase catalytic N-terminal" evidence="2">
    <location>
        <begin position="3"/>
        <end position="97"/>
    </location>
</feature>
<dbReference type="PANTHER" id="PTHR14239">
    <property type="entry name" value="DUDULIN-RELATED"/>
    <property type="match status" value="1"/>
</dbReference>
<protein>
    <submittedName>
        <fullName evidence="3">Reduced coenzyme F420:NADP oxidoreductase</fullName>
    </submittedName>
</protein>
<dbReference type="InterPro" id="IPR036291">
    <property type="entry name" value="NAD(P)-bd_dom_sf"/>
</dbReference>
<dbReference type="InterPro" id="IPR028939">
    <property type="entry name" value="P5C_Rdtase_cat_N"/>
</dbReference>
<dbReference type="Gene3D" id="3.40.50.720">
    <property type="entry name" value="NAD(P)-binding Rossmann-like Domain"/>
    <property type="match status" value="1"/>
</dbReference>
<dbReference type="EMBL" id="RKHY01000001">
    <property type="protein sequence ID" value="ROS44418.1"/>
    <property type="molecule type" value="Genomic_DNA"/>
</dbReference>
<sequence length="214" mass="22193">MTTVTIIGAGNMARGIGIRVLAGGAELQILAPSAEKATTLASDIAGDDAPARGGAVDQHPVTGEIVVLATPYEAALEWASGHGTELDGRVVVDITNPVDWATFDRLVTPPGSSAAEEIAARLTRQVSVVKGFNTTFAATLHTGQVDGQPLDVLLAGDDVEAKRMVSGLVEAAGMRPVDAGPLRRSRELEALGFLHMTLQEPLGTGYRSAVKFLG</sequence>
<dbReference type="PANTHER" id="PTHR14239:SF10">
    <property type="entry name" value="REDUCTASE"/>
    <property type="match status" value="1"/>
</dbReference>
<name>A0A3N2H683_9PSEU</name>
<proteinExistence type="predicted"/>
<gene>
    <name evidence="3" type="ORF">EDD35_6860</name>
</gene>
<keyword evidence="1" id="KW-0560">Oxidoreductase</keyword>
<accession>A0A3N2H683</accession>
<dbReference type="Proteomes" id="UP000274843">
    <property type="component" value="Unassembled WGS sequence"/>
</dbReference>
<comment type="caution">
    <text evidence="3">The sequence shown here is derived from an EMBL/GenBank/DDBJ whole genome shotgun (WGS) entry which is preliminary data.</text>
</comment>
<evidence type="ECO:0000259" key="2">
    <source>
        <dbReference type="Pfam" id="PF03807"/>
    </source>
</evidence>
<dbReference type="GO" id="GO:0016491">
    <property type="term" value="F:oxidoreductase activity"/>
    <property type="evidence" value="ECO:0007669"/>
    <property type="project" value="UniProtKB-KW"/>
</dbReference>
<dbReference type="InterPro" id="IPR051267">
    <property type="entry name" value="STEAP_metalloreductase"/>
</dbReference>
<organism evidence="3 4">
    <name type="scientific">Amycolatopsis thermoflava</name>
    <dbReference type="NCBI Taxonomy" id="84480"/>
    <lineage>
        <taxon>Bacteria</taxon>
        <taxon>Bacillati</taxon>
        <taxon>Actinomycetota</taxon>
        <taxon>Actinomycetes</taxon>
        <taxon>Pseudonocardiales</taxon>
        <taxon>Pseudonocardiaceae</taxon>
        <taxon>Amycolatopsis</taxon>
        <taxon>Amycolatopsis methanolica group</taxon>
    </lineage>
</organism>
<dbReference type="AlphaFoldDB" id="A0A3N2H683"/>
<evidence type="ECO:0000313" key="4">
    <source>
        <dbReference type="Proteomes" id="UP000274843"/>
    </source>
</evidence>
<evidence type="ECO:0000313" key="3">
    <source>
        <dbReference type="EMBL" id="ROS44418.1"/>
    </source>
</evidence>
<evidence type="ECO:0000256" key="1">
    <source>
        <dbReference type="ARBA" id="ARBA00023002"/>
    </source>
</evidence>
<dbReference type="SUPFAM" id="SSF51735">
    <property type="entry name" value="NAD(P)-binding Rossmann-fold domains"/>
    <property type="match status" value="1"/>
</dbReference>
<keyword evidence="4" id="KW-1185">Reference proteome</keyword>
<reference evidence="3 4" key="1">
    <citation type="submission" date="2018-11" db="EMBL/GenBank/DDBJ databases">
        <title>Sequencing the genomes of 1000 actinobacteria strains.</title>
        <authorList>
            <person name="Klenk H.-P."/>
        </authorList>
    </citation>
    <scope>NUCLEOTIDE SEQUENCE [LARGE SCALE GENOMIC DNA]</scope>
    <source>
        <strain evidence="3 4">DSM 44348</strain>
    </source>
</reference>
<dbReference type="Pfam" id="PF03807">
    <property type="entry name" value="F420_oxidored"/>
    <property type="match status" value="1"/>
</dbReference>